<dbReference type="Proteomes" id="UP000234752">
    <property type="component" value="Chromosome eg_1"/>
</dbReference>
<protein>
    <submittedName>
        <fullName evidence="1">Uncharacterized protein</fullName>
    </submittedName>
</protein>
<reference evidence="1 2" key="1">
    <citation type="submission" date="2017-12" db="EMBL/GenBank/DDBJ databases">
        <title>Genomes of bacteria within cyanobacterial aggregates.</title>
        <authorList>
            <person name="Cai H."/>
        </authorList>
    </citation>
    <scope>NUCLEOTIDE SEQUENCE [LARGE SCALE GENOMIC DNA]</scope>
    <source>
        <strain evidence="1 2">TH16</strain>
    </source>
</reference>
<sequence length="68" mass="7097">MRMTRIIPAIALSLLLAAPAFAHPKLKAADPAVDSTGPAPSTLSLSFSEKLTPGTATVTLEARRLVLE</sequence>
<dbReference type="EMBL" id="CP025611">
    <property type="protein sequence ID" value="AUN31230.1"/>
    <property type="molecule type" value="Genomic_DNA"/>
</dbReference>
<organism evidence="1 2">
    <name type="scientific">Niveispirillum cyanobacteriorum</name>
    <dbReference type="NCBI Taxonomy" id="1612173"/>
    <lineage>
        <taxon>Bacteria</taxon>
        <taxon>Pseudomonadati</taxon>
        <taxon>Pseudomonadota</taxon>
        <taxon>Alphaproteobacteria</taxon>
        <taxon>Rhodospirillales</taxon>
        <taxon>Azospirillaceae</taxon>
        <taxon>Niveispirillum</taxon>
    </lineage>
</organism>
<keyword evidence="2" id="KW-1185">Reference proteome</keyword>
<dbReference type="KEGG" id="ncb:C0V82_14060"/>
<name>A0A2K9NDK3_9PROT</name>
<dbReference type="AlphaFoldDB" id="A0A2K9NDK3"/>
<evidence type="ECO:0000313" key="2">
    <source>
        <dbReference type="Proteomes" id="UP000234752"/>
    </source>
</evidence>
<gene>
    <name evidence="1" type="ORF">C0V82_14060</name>
</gene>
<dbReference type="InterPro" id="IPR014755">
    <property type="entry name" value="Cu-Rt/internalin_Ig-like"/>
</dbReference>
<dbReference type="Gene3D" id="2.60.40.1220">
    <property type="match status" value="1"/>
</dbReference>
<evidence type="ECO:0000313" key="1">
    <source>
        <dbReference type="EMBL" id="AUN31230.1"/>
    </source>
</evidence>
<dbReference type="InterPro" id="IPR014756">
    <property type="entry name" value="Ig_E-set"/>
</dbReference>
<dbReference type="SUPFAM" id="SSF81296">
    <property type="entry name" value="E set domains"/>
    <property type="match status" value="1"/>
</dbReference>
<dbReference type="RefSeq" id="WP_102112837.1">
    <property type="nucleotide sequence ID" value="NZ_BMGN01000005.1"/>
</dbReference>
<accession>A0A2K9NDK3</accession>
<proteinExistence type="predicted"/>